<dbReference type="OrthoDB" id="47276at2759"/>
<dbReference type="Pfam" id="PF02353">
    <property type="entry name" value="CMAS"/>
    <property type="match status" value="1"/>
</dbReference>
<dbReference type="FunFam" id="3.40.50.150:FF:000554">
    <property type="entry name" value="Cation-transporting ATPase"/>
    <property type="match status" value="1"/>
</dbReference>
<gene>
    <name evidence="2" type="ORF">FGO68_gene14421</name>
</gene>
<evidence type="ECO:0008006" key="4">
    <source>
        <dbReference type="Google" id="ProtNLM"/>
    </source>
</evidence>
<dbReference type="CDD" id="cd02440">
    <property type="entry name" value="AdoMet_MTases"/>
    <property type="match status" value="1"/>
</dbReference>
<evidence type="ECO:0000313" key="3">
    <source>
        <dbReference type="Proteomes" id="UP000785679"/>
    </source>
</evidence>
<name>A0A8J8T155_HALGN</name>
<protein>
    <recommendedName>
        <fullName evidence="4">Cyclopropane-fatty-acyl-phospholipid synthase</fullName>
    </recommendedName>
</protein>
<organism evidence="2 3">
    <name type="scientific">Halteria grandinella</name>
    <dbReference type="NCBI Taxonomy" id="5974"/>
    <lineage>
        <taxon>Eukaryota</taxon>
        <taxon>Sar</taxon>
        <taxon>Alveolata</taxon>
        <taxon>Ciliophora</taxon>
        <taxon>Intramacronucleata</taxon>
        <taxon>Spirotrichea</taxon>
        <taxon>Stichotrichia</taxon>
        <taxon>Sporadotrichida</taxon>
        <taxon>Halteriidae</taxon>
        <taxon>Halteria</taxon>
    </lineage>
</organism>
<dbReference type="AlphaFoldDB" id="A0A8J8T155"/>
<proteinExistence type="inferred from homology"/>
<keyword evidence="3" id="KW-1185">Reference proteome</keyword>
<dbReference type="EMBL" id="RRYP01010401">
    <property type="protein sequence ID" value="TNV78407.1"/>
    <property type="molecule type" value="Genomic_DNA"/>
</dbReference>
<dbReference type="SUPFAM" id="SSF53335">
    <property type="entry name" value="S-adenosyl-L-methionine-dependent methyltransferases"/>
    <property type="match status" value="1"/>
</dbReference>
<evidence type="ECO:0000256" key="1">
    <source>
        <dbReference type="ARBA" id="ARBA00010815"/>
    </source>
</evidence>
<comment type="similarity">
    <text evidence="1">Belongs to the CFA/CMAS family.</text>
</comment>
<reference evidence="2" key="1">
    <citation type="submission" date="2019-06" db="EMBL/GenBank/DDBJ databases">
        <authorList>
            <person name="Zheng W."/>
        </authorList>
    </citation>
    <scope>NUCLEOTIDE SEQUENCE</scope>
    <source>
        <strain evidence="2">QDHG01</strain>
    </source>
</reference>
<evidence type="ECO:0000313" key="2">
    <source>
        <dbReference type="EMBL" id="TNV78407.1"/>
    </source>
</evidence>
<accession>A0A8J8T155</accession>
<dbReference type="InterPro" id="IPR029063">
    <property type="entry name" value="SAM-dependent_MTases_sf"/>
</dbReference>
<dbReference type="PANTHER" id="PTHR43832">
    <property type="match status" value="1"/>
</dbReference>
<sequence length="361" mass="41736">MKTAIWLAEKGYVPEFVLRKGIRNLLTQRLVELHAKYDGDHDAVIKEWIDHMRASPVALVPEKANEQHYEVPPEFFKRVLGPNLKYSSGYYPEGAKSLKDGEDAMLQITCERAKIIDGHKILELGCGWGSLSLWMAAHFPHSQILSVSNSAPQCEYINTQAKQRGLNNVTAIVCDMNAFTPPADYGKFDRVVTVEMFEHMRNWEALLDRVSTWLKPDGLMFMHVFAHKTMPYPFDDNGESDWMSRFFFSGGMMPSHDQISRLQSKLVEQERWAVSGNHYARTCEDWLQNFYNHRTEILQLFSQCYGVGNEECWYQRWKLFFLACAELFAFNEGNEWIVSHHLLRQRANVGTAIVEKDGPQE</sequence>
<dbReference type="PANTHER" id="PTHR43832:SF1">
    <property type="entry name" value="S-ADENOSYL-L-METHIONINE-DEPENDENT METHYLTRANSFERASES SUPERFAMILY PROTEIN"/>
    <property type="match status" value="1"/>
</dbReference>
<dbReference type="Gene3D" id="3.40.50.150">
    <property type="entry name" value="Vaccinia Virus protein VP39"/>
    <property type="match status" value="1"/>
</dbReference>
<comment type="caution">
    <text evidence="2">The sequence shown here is derived from an EMBL/GenBank/DDBJ whole genome shotgun (WGS) entry which is preliminary data.</text>
</comment>
<dbReference type="Proteomes" id="UP000785679">
    <property type="component" value="Unassembled WGS sequence"/>
</dbReference>